<dbReference type="OrthoDB" id="7722975at2759"/>
<dbReference type="STRING" id="52247.A0A4T0WVI1"/>
<dbReference type="Gene3D" id="3.60.21.10">
    <property type="match status" value="1"/>
</dbReference>
<feature type="compositionally biased region" description="Polar residues" evidence="1">
    <location>
        <begin position="498"/>
        <end position="510"/>
    </location>
</feature>
<dbReference type="InterPro" id="IPR036907">
    <property type="entry name" value="5'-Nucleotdase_C_sf"/>
</dbReference>
<evidence type="ECO:0000313" key="4">
    <source>
        <dbReference type="Proteomes" id="UP000307173"/>
    </source>
</evidence>
<protein>
    <recommendedName>
        <fullName evidence="2">Putative 5'-nucleotidase C-terminal domain-containing protein</fullName>
    </recommendedName>
</protein>
<evidence type="ECO:0000256" key="1">
    <source>
        <dbReference type="SAM" id="MobiDB-lite"/>
    </source>
</evidence>
<feature type="domain" description="Putative 5'-nucleotidase C-terminal" evidence="2">
    <location>
        <begin position="377"/>
        <end position="573"/>
    </location>
</feature>
<reference evidence="3 4" key="1">
    <citation type="journal article" date="2019" name="Front. Genet.">
        <title>Whole-Genome Sequencing of the Opportunistic Yeast Pathogen Candida inconspicua Uncovers Its Hybrid Origin.</title>
        <authorList>
            <person name="Mixao V."/>
            <person name="Hansen A.P."/>
            <person name="Saus E."/>
            <person name="Boekhout T."/>
            <person name="Lass-Florl C."/>
            <person name="Gabaldon T."/>
        </authorList>
    </citation>
    <scope>NUCLEOTIDE SEQUENCE [LARGE SCALE GENOMIC DNA]</scope>
    <source>
        <strain evidence="3 4">CBS 180</strain>
    </source>
</reference>
<feature type="region of interest" description="Disordered" evidence="1">
    <location>
        <begin position="496"/>
        <end position="515"/>
    </location>
</feature>
<dbReference type="InterPro" id="IPR006179">
    <property type="entry name" value="5_nucleotidase/apyrase"/>
</dbReference>
<gene>
    <name evidence="3" type="ORF">CANINC_004524</name>
</gene>
<dbReference type="Gene3D" id="3.90.780.10">
    <property type="entry name" value="5'-Nucleotidase, C-terminal domain"/>
    <property type="match status" value="2"/>
</dbReference>
<dbReference type="Pfam" id="PF21953">
    <property type="entry name" value="NadN_nucleosid_C"/>
    <property type="match status" value="1"/>
</dbReference>
<name>A0A4T0WVI1_9ASCO</name>
<dbReference type="GO" id="GO:0005829">
    <property type="term" value="C:cytosol"/>
    <property type="evidence" value="ECO:0007669"/>
    <property type="project" value="TreeGrafter"/>
</dbReference>
<dbReference type="InterPro" id="IPR014485">
    <property type="entry name" value="Pesterase_C1039"/>
</dbReference>
<dbReference type="Proteomes" id="UP000307173">
    <property type="component" value="Unassembled WGS sequence"/>
</dbReference>
<accession>A0A4T0WVI1</accession>
<evidence type="ECO:0000313" key="3">
    <source>
        <dbReference type="EMBL" id="TID14853.1"/>
    </source>
</evidence>
<dbReference type="PIRSF" id="PIRSF017316">
    <property type="entry name" value="Pesterase_C1039"/>
    <property type="match status" value="1"/>
</dbReference>
<evidence type="ECO:0000259" key="2">
    <source>
        <dbReference type="Pfam" id="PF21953"/>
    </source>
</evidence>
<dbReference type="InterPro" id="IPR029052">
    <property type="entry name" value="Metallo-depent_PP-like"/>
</dbReference>
<organism evidence="3 4">
    <name type="scientific">Pichia inconspicua</name>
    <dbReference type="NCBI Taxonomy" id="52247"/>
    <lineage>
        <taxon>Eukaryota</taxon>
        <taxon>Fungi</taxon>
        <taxon>Dikarya</taxon>
        <taxon>Ascomycota</taxon>
        <taxon>Saccharomycotina</taxon>
        <taxon>Pichiomycetes</taxon>
        <taxon>Pichiales</taxon>
        <taxon>Pichiaceae</taxon>
        <taxon>Pichia</taxon>
    </lineage>
</organism>
<comment type="caution">
    <text evidence="3">The sequence shown here is derived from an EMBL/GenBank/DDBJ whole genome shotgun (WGS) entry which is preliminary data.</text>
</comment>
<sequence length="620" mass="72114">MLGQYLLYASATIYTLLYSVSKLPYEIAVQPGAKTPDFDEPIRSLRFGKINFLHTTDTHGWYLGHINQKQYSADWGDFISFHKRLKEHIEEDGGDLLLVDSGDRHDGNGLSDLTFPNGLYSSEAFISADYDIVTLGNHELYVESVSTLEYNMVVPVYGERFISTNVEYLDDNNEWVPFGNTHRYFESKVNKYKILSFSFIFDFKWFNRRVNVIPISEILHQQWFINLVDDYAQNYEVDMLLIVGHIPVTHDWYELYYLHHFLRKRFPQTVIQYFGGHSHIRDFSVIDRYASGLQSGRYCETVGFLSLQNLDTTGNYNIVKEVDRKYIDFNIHSFTNHTNYTDLDLFHTDAGKLMSKRLRDFAEKLGLNKVYGYVPHNYFISAADYTNHDPKSLLRFLENDILSQLEAKSCSDNEAFHDSDNIRLILINTGGIRYDLYKGEFTKNALFTVSPFKNKWRVIPNVPTELAIRLKDILNDGDFIWNHVSLKNPEQYALAKKLQSQDAQSSPQGNHNKRHMSYGYKTYDDLGSDGDDTIHRPLPNYYVPNVIQSYKPLNVGDGKFTDVVYYDFIEPFVPYALQQACNDDPALYEELASNTTMYNDCADEWNLGQLLKRFVEREWS</sequence>
<dbReference type="SUPFAM" id="SSF55816">
    <property type="entry name" value="5'-nucleotidase (syn. UDP-sugar hydrolase), C-terminal domain"/>
    <property type="match status" value="1"/>
</dbReference>
<dbReference type="AlphaFoldDB" id="A0A4T0WVI1"/>
<dbReference type="PANTHER" id="PTHR11575:SF22">
    <property type="entry name" value="ADL392WP"/>
    <property type="match status" value="1"/>
</dbReference>
<dbReference type="GO" id="GO:0016787">
    <property type="term" value="F:hydrolase activity"/>
    <property type="evidence" value="ECO:0007669"/>
    <property type="project" value="InterPro"/>
</dbReference>
<dbReference type="PANTHER" id="PTHR11575">
    <property type="entry name" value="5'-NUCLEOTIDASE-RELATED"/>
    <property type="match status" value="1"/>
</dbReference>
<dbReference type="GO" id="GO:0009166">
    <property type="term" value="P:nucleotide catabolic process"/>
    <property type="evidence" value="ECO:0007669"/>
    <property type="project" value="InterPro"/>
</dbReference>
<proteinExistence type="predicted"/>
<dbReference type="SUPFAM" id="SSF56300">
    <property type="entry name" value="Metallo-dependent phosphatases"/>
    <property type="match status" value="1"/>
</dbReference>
<keyword evidence="4" id="KW-1185">Reference proteome</keyword>
<dbReference type="InterPro" id="IPR053828">
    <property type="entry name" value="Nucleosidase_C"/>
</dbReference>
<dbReference type="EMBL" id="SELW01000657">
    <property type="protein sequence ID" value="TID14853.1"/>
    <property type="molecule type" value="Genomic_DNA"/>
</dbReference>